<gene>
    <name evidence="3" type="ORF">O0235_03995</name>
</gene>
<dbReference type="EMBL" id="CP115149">
    <property type="protein sequence ID" value="WBL36728.1"/>
    <property type="molecule type" value="Genomic_DNA"/>
</dbReference>
<reference evidence="3 4" key="1">
    <citation type="journal article" date="2023" name="ISME J.">
        <title>Thermophilic Dehalococcoidia with unusual traits shed light on an unexpected past.</title>
        <authorList>
            <person name="Palmer M."/>
            <person name="Covington J.K."/>
            <person name="Zhou E.M."/>
            <person name="Thomas S.C."/>
            <person name="Habib N."/>
            <person name="Seymour C.O."/>
            <person name="Lai D."/>
            <person name="Johnston J."/>
            <person name="Hashimi A."/>
            <person name="Jiao J.Y."/>
            <person name="Muok A.R."/>
            <person name="Liu L."/>
            <person name="Xian W.D."/>
            <person name="Zhi X.Y."/>
            <person name="Li M.M."/>
            <person name="Silva L.P."/>
            <person name="Bowen B.P."/>
            <person name="Louie K."/>
            <person name="Briegel A."/>
            <person name="Pett-Ridge J."/>
            <person name="Weber P.K."/>
            <person name="Tocheva E.I."/>
            <person name="Woyke T."/>
            <person name="Northen T.R."/>
            <person name="Mayali X."/>
            <person name="Li W.J."/>
            <person name="Hedlund B.P."/>
        </authorList>
    </citation>
    <scope>NUCLEOTIDE SEQUENCE [LARGE SCALE GENOMIC DNA]</scope>
    <source>
        <strain evidence="3 4">YIM 72310</strain>
    </source>
</reference>
<dbReference type="InterPro" id="IPR044005">
    <property type="entry name" value="DZR_2"/>
</dbReference>
<keyword evidence="4" id="KW-1185">Reference proteome</keyword>
<organism evidence="3 4">
    <name type="scientific">Tepidiforma flava</name>
    <dbReference type="NCBI Taxonomy" id="3004094"/>
    <lineage>
        <taxon>Bacteria</taxon>
        <taxon>Bacillati</taxon>
        <taxon>Chloroflexota</taxon>
        <taxon>Tepidiformia</taxon>
        <taxon>Tepidiformales</taxon>
        <taxon>Tepidiformaceae</taxon>
        <taxon>Tepidiforma</taxon>
    </lineage>
</organism>
<proteinExistence type="inferred from homology"/>
<protein>
    <submittedName>
        <fullName evidence="3">Double zinc ribbon domain-containing protein</fullName>
    </submittedName>
</protein>
<name>A0ABY7M884_9CHLR</name>
<evidence type="ECO:0000313" key="4">
    <source>
        <dbReference type="Proteomes" id="UP001212803"/>
    </source>
</evidence>
<dbReference type="SUPFAM" id="SSF53271">
    <property type="entry name" value="PRTase-like"/>
    <property type="match status" value="1"/>
</dbReference>
<accession>A0ABY7M884</accession>
<dbReference type="InterPro" id="IPR000836">
    <property type="entry name" value="PRTase_dom"/>
</dbReference>
<evidence type="ECO:0000259" key="2">
    <source>
        <dbReference type="Pfam" id="PF18912"/>
    </source>
</evidence>
<feature type="domain" description="Double zinc ribbon" evidence="2">
    <location>
        <begin position="11"/>
        <end position="62"/>
    </location>
</feature>
<dbReference type="InterPro" id="IPR029057">
    <property type="entry name" value="PRTase-like"/>
</dbReference>
<dbReference type="CDD" id="cd06223">
    <property type="entry name" value="PRTases_typeI"/>
    <property type="match status" value="1"/>
</dbReference>
<dbReference type="Pfam" id="PF18912">
    <property type="entry name" value="DZR_2"/>
    <property type="match status" value="1"/>
</dbReference>
<evidence type="ECO:0000256" key="1">
    <source>
        <dbReference type="ARBA" id="ARBA00008007"/>
    </source>
</evidence>
<dbReference type="PANTHER" id="PTHR47505">
    <property type="entry name" value="DNA UTILIZATION PROTEIN YHGH"/>
    <property type="match status" value="1"/>
</dbReference>
<dbReference type="Gene3D" id="3.40.50.2020">
    <property type="match status" value="1"/>
</dbReference>
<sequence length="236" mass="25630">MRPRQLIARAADLLFPLRCAGCGAFDTPLCARCGADLVPATGPGRCGFCSAAWDGEGFCPRCFGWRELAGVRAVYEHTGAARALVHRLKYERYRALAPLMANRLAAAAAALPVDGWVAVPLHRRRERERGFNQAELLLRRAGLPPAPARLRRLRHTGSQVRRTAAERAAALAGAFACDGPPLDGLRIGIIDDVITSGATVRECARALRDRGAREVWAFSFTRASLDLARPDSPIDH</sequence>
<dbReference type="PANTHER" id="PTHR47505:SF1">
    <property type="entry name" value="DNA UTILIZATION PROTEIN YHGH"/>
    <property type="match status" value="1"/>
</dbReference>
<dbReference type="InterPro" id="IPR051910">
    <property type="entry name" value="ComF/GntX_DNA_util-trans"/>
</dbReference>
<comment type="similarity">
    <text evidence="1">Belongs to the ComF/GntX family.</text>
</comment>
<dbReference type="RefSeq" id="WP_270057245.1">
    <property type="nucleotide sequence ID" value="NZ_CP115149.1"/>
</dbReference>
<evidence type="ECO:0000313" key="3">
    <source>
        <dbReference type="EMBL" id="WBL36728.1"/>
    </source>
</evidence>
<dbReference type="Proteomes" id="UP001212803">
    <property type="component" value="Chromosome"/>
</dbReference>